<comment type="caution">
    <text evidence="1">The sequence shown here is derived from an EMBL/GenBank/DDBJ whole genome shotgun (WGS) entry which is preliminary data.</text>
</comment>
<evidence type="ECO:0000313" key="1">
    <source>
        <dbReference type="EMBL" id="KAH3866751.1"/>
    </source>
</evidence>
<gene>
    <name evidence="1" type="ORF">DPMN_029850</name>
</gene>
<accession>A0A9D4LZC2</accession>
<evidence type="ECO:0000313" key="2">
    <source>
        <dbReference type="Proteomes" id="UP000828390"/>
    </source>
</evidence>
<dbReference type="Proteomes" id="UP000828390">
    <property type="component" value="Unassembled WGS sequence"/>
</dbReference>
<name>A0A9D4LZC2_DREPO</name>
<proteinExistence type="predicted"/>
<keyword evidence="2" id="KW-1185">Reference proteome</keyword>
<dbReference type="AlphaFoldDB" id="A0A9D4LZC2"/>
<sequence length="66" mass="7213">MDKNQYLVSLGEIEGMLAVASQPVTSRSLGRHHNHYTMADTISTTPRLCGLIIRQGSLVWSLAVST</sequence>
<reference evidence="1" key="1">
    <citation type="journal article" date="2019" name="bioRxiv">
        <title>The Genome of the Zebra Mussel, Dreissena polymorpha: A Resource for Invasive Species Research.</title>
        <authorList>
            <person name="McCartney M.A."/>
            <person name="Auch B."/>
            <person name="Kono T."/>
            <person name="Mallez S."/>
            <person name="Zhang Y."/>
            <person name="Obille A."/>
            <person name="Becker A."/>
            <person name="Abrahante J.E."/>
            <person name="Garbe J."/>
            <person name="Badalamenti J.P."/>
            <person name="Herman A."/>
            <person name="Mangelson H."/>
            <person name="Liachko I."/>
            <person name="Sullivan S."/>
            <person name="Sone E.D."/>
            <person name="Koren S."/>
            <person name="Silverstein K.A.T."/>
            <person name="Beckman K.B."/>
            <person name="Gohl D.M."/>
        </authorList>
    </citation>
    <scope>NUCLEOTIDE SEQUENCE</scope>
    <source>
        <strain evidence="1">Duluth1</strain>
        <tissue evidence="1">Whole animal</tissue>
    </source>
</reference>
<dbReference type="EMBL" id="JAIWYP010000002">
    <property type="protein sequence ID" value="KAH3866751.1"/>
    <property type="molecule type" value="Genomic_DNA"/>
</dbReference>
<protein>
    <submittedName>
        <fullName evidence="1">Uncharacterized protein</fullName>
    </submittedName>
</protein>
<organism evidence="1 2">
    <name type="scientific">Dreissena polymorpha</name>
    <name type="common">Zebra mussel</name>
    <name type="synonym">Mytilus polymorpha</name>
    <dbReference type="NCBI Taxonomy" id="45954"/>
    <lineage>
        <taxon>Eukaryota</taxon>
        <taxon>Metazoa</taxon>
        <taxon>Spiralia</taxon>
        <taxon>Lophotrochozoa</taxon>
        <taxon>Mollusca</taxon>
        <taxon>Bivalvia</taxon>
        <taxon>Autobranchia</taxon>
        <taxon>Heteroconchia</taxon>
        <taxon>Euheterodonta</taxon>
        <taxon>Imparidentia</taxon>
        <taxon>Neoheterodontei</taxon>
        <taxon>Myida</taxon>
        <taxon>Dreissenoidea</taxon>
        <taxon>Dreissenidae</taxon>
        <taxon>Dreissena</taxon>
    </lineage>
</organism>
<reference evidence="1" key="2">
    <citation type="submission" date="2020-11" db="EMBL/GenBank/DDBJ databases">
        <authorList>
            <person name="McCartney M.A."/>
            <person name="Auch B."/>
            <person name="Kono T."/>
            <person name="Mallez S."/>
            <person name="Becker A."/>
            <person name="Gohl D.M."/>
            <person name="Silverstein K.A.T."/>
            <person name="Koren S."/>
            <person name="Bechman K.B."/>
            <person name="Herman A."/>
            <person name="Abrahante J.E."/>
            <person name="Garbe J."/>
        </authorList>
    </citation>
    <scope>NUCLEOTIDE SEQUENCE</scope>
    <source>
        <strain evidence="1">Duluth1</strain>
        <tissue evidence="1">Whole animal</tissue>
    </source>
</reference>